<feature type="domain" description="Peptidase C54 catalytic" evidence="12">
    <location>
        <begin position="82"/>
        <end position="369"/>
    </location>
</feature>
<dbReference type="Proteomes" id="UP000187209">
    <property type="component" value="Unassembled WGS sequence"/>
</dbReference>
<keyword evidence="9 11" id="KW-0072">Autophagy</keyword>
<keyword evidence="8 11" id="KW-0653">Protein transport</keyword>
<dbReference type="OrthoDB" id="433762at2759"/>
<evidence type="ECO:0000256" key="1">
    <source>
        <dbReference type="ARBA" id="ARBA00004496"/>
    </source>
</evidence>
<dbReference type="GO" id="GO:0004197">
    <property type="term" value="F:cysteine-type endopeptidase activity"/>
    <property type="evidence" value="ECO:0007669"/>
    <property type="project" value="TreeGrafter"/>
</dbReference>
<dbReference type="GO" id="GO:0000423">
    <property type="term" value="P:mitophagy"/>
    <property type="evidence" value="ECO:0007669"/>
    <property type="project" value="TreeGrafter"/>
</dbReference>
<reference evidence="13 14" key="1">
    <citation type="submission" date="2016-11" db="EMBL/GenBank/DDBJ databases">
        <title>The macronuclear genome of Stentor coeruleus: a giant cell with tiny introns.</title>
        <authorList>
            <person name="Slabodnick M."/>
            <person name="Ruby J.G."/>
            <person name="Reiff S.B."/>
            <person name="Swart E.C."/>
            <person name="Gosai S."/>
            <person name="Prabakaran S."/>
            <person name="Witkowska E."/>
            <person name="Larue G.E."/>
            <person name="Fisher S."/>
            <person name="Freeman R.M."/>
            <person name="Gunawardena J."/>
            <person name="Chu W."/>
            <person name="Stover N.A."/>
            <person name="Gregory B.D."/>
            <person name="Nowacki M."/>
            <person name="Derisi J."/>
            <person name="Roy S.W."/>
            <person name="Marshall W.F."/>
            <person name="Sood P."/>
        </authorList>
    </citation>
    <scope>NUCLEOTIDE SEQUENCE [LARGE SCALE GENOMIC DNA]</scope>
    <source>
        <strain evidence="13">WM001</strain>
    </source>
</reference>
<comment type="caution">
    <text evidence="13">The sequence shown here is derived from an EMBL/GenBank/DDBJ whole genome shotgun (WGS) entry which is preliminary data.</text>
</comment>
<evidence type="ECO:0000256" key="2">
    <source>
        <dbReference type="ARBA" id="ARBA00010958"/>
    </source>
</evidence>
<gene>
    <name evidence="13" type="ORF">SteCoe_6794</name>
</gene>
<evidence type="ECO:0000259" key="12">
    <source>
        <dbReference type="Pfam" id="PF03416"/>
    </source>
</evidence>
<dbReference type="EC" id="3.4.22.-" evidence="11"/>
<dbReference type="InterPro" id="IPR046792">
    <property type="entry name" value="Peptidase_C54_cat"/>
</dbReference>
<name>A0A1R2CP96_9CILI</name>
<protein>
    <recommendedName>
        <fullName evidence="11">Cysteine protease</fullName>
        <ecNumber evidence="11">3.4.22.-</ecNumber>
    </recommendedName>
</protein>
<keyword evidence="14" id="KW-1185">Reference proteome</keyword>
<proteinExistence type="inferred from homology"/>
<sequence length="406" mass="46739">MNLHNTPKLEGFIIIIPDFQASYYKNHHNGNLWLKKIARNFTFNLKYCFNVSLKRLYMINENSVYLMGKEYKCSPFIKKVYKELKKNIKEIVWVTYRAGIREFESENGRVYNSDSGWGCTIRVGQMLLINCLKIHYKMGNETISELLKTIEDNMENAPFSLRKMLSTDITKGPGEWFSPSEVSHMIVSVLSNHPLNDFKALVFMDSLILKDRIYSEACNISFEDIRKYCTCSIISSSESHLCETCNKPKGSFKWVNSLLIMLPLMLGIRKIQQNYVESLKKILQNKYSVGIIGGKPNSALYLAGIKNDSVIVFDPHYVQDASSSLSDFKRTLSTYFNPSLNTVEIENLESSITIGFYLRNEEDFADFSDQVVNEKGLNNIIFIKNETPDYMLDSFSAQDSMIIEFD</sequence>
<dbReference type="GO" id="GO:0035973">
    <property type="term" value="P:aggrephagy"/>
    <property type="evidence" value="ECO:0007669"/>
    <property type="project" value="TreeGrafter"/>
</dbReference>
<dbReference type="GO" id="GO:0019786">
    <property type="term" value="F:protein-phosphatidylethanolamide deconjugating activity"/>
    <property type="evidence" value="ECO:0007669"/>
    <property type="project" value="InterPro"/>
</dbReference>
<evidence type="ECO:0000313" key="14">
    <source>
        <dbReference type="Proteomes" id="UP000187209"/>
    </source>
</evidence>
<dbReference type="GO" id="GO:0034727">
    <property type="term" value="P:piecemeal microautophagy of the nucleus"/>
    <property type="evidence" value="ECO:0007669"/>
    <property type="project" value="TreeGrafter"/>
</dbReference>
<keyword evidence="6 11" id="KW-0378">Hydrolase</keyword>
<evidence type="ECO:0000256" key="5">
    <source>
        <dbReference type="ARBA" id="ARBA00022670"/>
    </source>
</evidence>
<dbReference type="InterPro" id="IPR038765">
    <property type="entry name" value="Papain-like_cys_pep_sf"/>
</dbReference>
<evidence type="ECO:0000256" key="9">
    <source>
        <dbReference type="ARBA" id="ARBA00023006"/>
    </source>
</evidence>
<organism evidence="13 14">
    <name type="scientific">Stentor coeruleus</name>
    <dbReference type="NCBI Taxonomy" id="5963"/>
    <lineage>
        <taxon>Eukaryota</taxon>
        <taxon>Sar</taxon>
        <taxon>Alveolata</taxon>
        <taxon>Ciliophora</taxon>
        <taxon>Postciliodesmatophora</taxon>
        <taxon>Heterotrichea</taxon>
        <taxon>Heterotrichida</taxon>
        <taxon>Stentoridae</taxon>
        <taxon>Stentor</taxon>
    </lineage>
</organism>
<keyword evidence="3" id="KW-0813">Transport</keyword>
<dbReference type="Pfam" id="PF03416">
    <property type="entry name" value="Peptidase_C54"/>
    <property type="match status" value="1"/>
</dbReference>
<dbReference type="GO" id="GO:0005737">
    <property type="term" value="C:cytoplasm"/>
    <property type="evidence" value="ECO:0007669"/>
    <property type="project" value="UniProtKB-SubCell"/>
</dbReference>
<dbReference type="EMBL" id="MPUH01000095">
    <property type="protein sequence ID" value="OMJ90812.1"/>
    <property type="molecule type" value="Genomic_DNA"/>
</dbReference>
<evidence type="ECO:0000256" key="7">
    <source>
        <dbReference type="ARBA" id="ARBA00022807"/>
    </source>
</evidence>
<comment type="similarity">
    <text evidence="2 11">Belongs to the peptidase C54 family.</text>
</comment>
<dbReference type="AlphaFoldDB" id="A0A1R2CP96"/>
<dbReference type="GO" id="GO:0016485">
    <property type="term" value="P:protein processing"/>
    <property type="evidence" value="ECO:0007669"/>
    <property type="project" value="TreeGrafter"/>
</dbReference>
<dbReference type="PANTHER" id="PTHR22624">
    <property type="entry name" value="CYSTEINE PROTEASE ATG4"/>
    <property type="match status" value="1"/>
</dbReference>
<dbReference type="GO" id="GO:0000045">
    <property type="term" value="P:autophagosome assembly"/>
    <property type="evidence" value="ECO:0007669"/>
    <property type="project" value="TreeGrafter"/>
</dbReference>
<keyword evidence="4 11" id="KW-0963">Cytoplasm</keyword>
<comment type="catalytic activity">
    <reaction evidence="10">
        <text>[protein]-C-terminal L-amino acid-glycyl-phosphatidylethanolamide + H2O = [protein]-C-terminal L-amino acid-glycine + a 1,2-diacyl-sn-glycero-3-phosphoethanolamine</text>
        <dbReference type="Rhea" id="RHEA:67548"/>
        <dbReference type="Rhea" id="RHEA-COMP:17323"/>
        <dbReference type="Rhea" id="RHEA-COMP:17324"/>
        <dbReference type="ChEBI" id="CHEBI:15377"/>
        <dbReference type="ChEBI" id="CHEBI:64612"/>
        <dbReference type="ChEBI" id="CHEBI:172940"/>
        <dbReference type="ChEBI" id="CHEBI:172941"/>
    </reaction>
    <physiologicalReaction direction="left-to-right" evidence="10">
        <dbReference type="Rhea" id="RHEA:67549"/>
    </physiologicalReaction>
</comment>
<evidence type="ECO:0000256" key="3">
    <source>
        <dbReference type="ARBA" id="ARBA00022448"/>
    </source>
</evidence>
<evidence type="ECO:0000313" key="13">
    <source>
        <dbReference type="EMBL" id="OMJ90812.1"/>
    </source>
</evidence>
<evidence type="ECO:0000256" key="6">
    <source>
        <dbReference type="ARBA" id="ARBA00022801"/>
    </source>
</evidence>
<keyword evidence="7" id="KW-0788">Thiol protease</keyword>
<comment type="function">
    <text evidence="11">Cysteine protease that plays a key role in autophagy by mediating both proteolytic activation and delipidation of ATG8 family proteins.</text>
</comment>
<comment type="subcellular location">
    <subcellularLocation>
        <location evidence="1 11">Cytoplasm</location>
    </subcellularLocation>
</comment>
<evidence type="ECO:0000256" key="11">
    <source>
        <dbReference type="RuleBase" id="RU363115"/>
    </source>
</evidence>
<keyword evidence="5 11" id="KW-0645">Protease</keyword>
<dbReference type="InterPro" id="IPR005078">
    <property type="entry name" value="Peptidase_C54"/>
</dbReference>
<evidence type="ECO:0000256" key="8">
    <source>
        <dbReference type="ARBA" id="ARBA00022927"/>
    </source>
</evidence>
<evidence type="ECO:0000256" key="10">
    <source>
        <dbReference type="ARBA" id="ARBA00029362"/>
    </source>
</evidence>
<dbReference type="PANTHER" id="PTHR22624:SF49">
    <property type="entry name" value="CYSTEINE PROTEASE"/>
    <property type="match status" value="1"/>
</dbReference>
<accession>A0A1R2CP96</accession>
<dbReference type="GO" id="GO:0015031">
    <property type="term" value="P:protein transport"/>
    <property type="evidence" value="ECO:0007669"/>
    <property type="project" value="UniProtKB-KW"/>
</dbReference>
<dbReference type="SUPFAM" id="SSF54001">
    <property type="entry name" value="Cysteine proteinases"/>
    <property type="match status" value="1"/>
</dbReference>
<evidence type="ECO:0000256" key="4">
    <source>
        <dbReference type="ARBA" id="ARBA00022490"/>
    </source>
</evidence>